<accession>X0TU01</accession>
<dbReference type="InterPro" id="IPR000917">
    <property type="entry name" value="Sulfatase_N"/>
</dbReference>
<dbReference type="InterPro" id="IPR017850">
    <property type="entry name" value="Alkaline_phosphatase_core_sf"/>
</dbReference>
<feature type="non-terminal residue" evidence="2">
    <location>
        <position position="1"/>
    </location>
</feature>
<reference evidence="2" key="1">
    <citation type="journal article" date="2014" name="Front. Microbiol.">
        <title>High frequency of phylogenetically diverse reductive dehalogenase-homologous genes in deep subseafloor sedimentary metagenomes.</title>
        <authorList>
            <person name="Kawai M."/>
            <person name="Futagami T."/>
            <person name="Toyoda A."/>
            <person name="Takaki Y."/>
            <person name="Nishi S."/>
            <person name="Hori S."/>
            <person name="Arai W."/>
            <person name="Tsubouchi T."/>
            <person name="Morono Y."/>
            <person name="Uchiyama I."/>
            <person name="Ito T."/>
            <person name="Fujiyama A."/>
            <person name="Inagaki F."/>
            <person name="Takami H."/>
        </authorList>
    </citation>
    <scope>NUCLEOTIDE SEQUENCE</scope>
    <source>
        <strain evidence="2">Expedition CK06-06</strain>
    </source>
</reference>
<feature type="domain" description="Sulfatase N-terminal" evidence="1">
    <location>
        <begin position="2"/>
        <end position="290"/>
    </location>
</feature>
<dbReference type="EMBL" id="BARS01008492">
    <property type="protein sequence ID" value="GAF79595.1"/>
    <property type="molecule type" value="Genomic_DNA"/>
</dbReference>
<evidence type="ECO:0000313" key="2">
    <source>
        <dbReference type="EMBL" id="GAF79595.1"/>
    </source>
</evidence>
<organism evidence="2">
    <name type="scientific">marine sediment metagenome</name>
    <dbReference type="NCBI Taxonomy" id="412755"/>
    <lineage>
        <taxon>unclassified sequences</taxon>
        <taxon>metagenomes</taxon>
        <taxon>ecological metagenomes</taxon>
    </lineage>
</organism>
<feature type="non-terminal residue" evidence="2">
    <location>
        <position position="368"/>
    </location>
</feature>
<name>X0TU01_9ZZZZ</name>
<evidence type="ECO:0000259" key="1">
    <source>
        <dbReference type="Pfam" id="PF00884"/>
    </source>
</evidence>
<dbReference type="PANTHER" id="PTHR43751:SF3">
    <property type="entry name" value="SULFATASE N-TERMINAL DOMAIN-CONTAINING PROTEIN"/>
    <property type="match status" value="1"/>
</dbReference>
<dbReference type="Pfam" id="PF00884">
    <property type="entry name" value="Sulfatase"/>
    <property type="match status" value="1"/>
</dbReference>
<dbReference type="AlphaFoldDB" id="X0TU01"/>
<proteinExistence type="predicted"/>
<dbReference type="Gene3D" id="3.40.720.10">
    <property type="entry name" value="Alkaline Phosphatase, subunit A"/>
    <property type="match status" value="1"/>
</dbReference>
<dbReference type="PANTHER" id="PTHR43751">
    <property type="entry name" value="SULFATASE"/>
    <property type="match status" value="1"/>
</dbReference>
<dbReference type="SUPFAM" id="SSF53649">
    <property type="entry name" value="Alkaline phosphatase-like"/>
    <property type="match status" value="1"/>
</dbReference>
<sequence>IDTLRRDHVGCYGAARDTTPAIDALAAEAIRFDAAYATAPWTQPSVASMLTGLYPSRHGLKSPARLPDVHRTLAEILRERGYATGAIVSHSLLARKLNFHKGFERWDESQAARSARRSSTDGVTRVAQRMLRQLAGTGRPFFLLVHYFDPHYEYLRHPRFGFAAERSGRLDGTQGIVKLRSLADPTPDEIAFLRDLYDEEVRHTDAGVGRLLDTIRELGLYDEALIIVTADHGEEFHERGWIGHSRSLYDELVRVPLVVRPPGDAPGPQVIDSAVSLVSLTPTVLDYAGVDLGPFAFQGPSWHSLLSGGGVSPGAVLVEVDFVPLRPRQFTSVHKKAIVVGRHKLIRDDGSGRLELYDLHADPAETQD</sequence>
<comment type="caution">
    <text evidence="2">The sequence shown here is derived from an EMBL/GenBank/DDBJ whole genome shotgun (WGS) entry which is preliminary data.</text>
</comment>
<protein>
    <recommendedName>
        <fullName evidence="1">Sulfatase N-terminal domain-containing protein</fullName>
    </recommendedName>
</protein>
<dbReference type="CDD" id="cd16148">
    <property type="entry name" value="sulfatase_like"/>
    <property type="match status" value="1"/>
</dbReference>
<dbReference type="InterPro" id="IPR052701">
    <property type="entry name" value="GAG_Ulvan_Degrading_Sulfatases"/>
</dbReference>
<gene>
    <name evidence="2" type="ORF">S01H1_16182</name>
</gene>